<dbReference type="GO" id="GO:0000423">
    <property type="term" value="P:mitophagy"/>
    <property type="evidence" value="ECO:0007669"/>
    <property type="project" value="InterPro"/>
</dbReference>
<dbReference type="AlphaFoldDB" id="A0AAN7BQW9"/>
<dbReference type="EMBL" id="MU865325">
    <property type="protein sequence ID" value="KAK4227908.1"/>
    <property type="molecule type" value="Genomic_DNA"/>
</dbReference>
<protein>
    <recommendedName>
        <fullName evidence="3">DUF1770 domain-containing protein</fullName>
    </recommendedName>
</protein>
<dbReference type="Proteomes" id="UP001301958">
    <property type="component" value="Unassembled WGS sequence"/>
</dbReference>
<proteinExistence type="predicted"/>
<comment type="caution">
    <text evidence="1">The sequence shown here is derived from an EMBL/GenBank/DDBJ whole genome shotgun (WGS) entry which is preliminary data.</text>
</comment>
<evidence type="ECO:0000313" key="1">
    <source>
        <dbReference type="EMBL" id="KAK4227908.1"/>
    </source>
</evidence>
<dbReference type="InterPro" id="IPR013898">
    <property type="entry name" value="Atg43"/>
</dbReference>
<dbReference type="PANTHER" id="PTHR38699:SF1">
    <property type="entry name" value="MITOPHAGY RECEPTOR ATG43"/>
    <property type="match status" value="1"/>
</dbReference>
<reference evidence="1" key="1">
    <citation type="journal article" date="2023" name="Mol. Phylogenet. Evol.">
        <title>Genome-scale phylogeny and comparative genomics of the fungal order Sordariales.</title>
        <authorList>
            <person name="Hensen N."/>
            <person name="Bonometti L."/>
            <person name="Westerberg I."/>
            <person name="Brannstrom I.O."/>
            <person name="Guillou S."/>
            <person name="Cros-Aarteil S."/>
            <person name="Calhoun S."/>
            <person name="Haridas S."/>
            <person name="Kuo A."/>
            <person name="Mondo S."/>
            <person name="Pangilinan J."/>
            <person name="Riley R."/>
            <person name="LaButti K."/>
            <person name="Andreopoulos B."/>
            <person name="Lipzen A."/>
            <person name="Chen C."/>
            <person name="Yan M."/>
            <person name="Daum C."/>
            <person name="Ng V."/>
            <person name="Clum A."/>
            <person name="Steindorff A."/>
            <person name="Ohm R.A."/>
            <person name="Martin F."/>
            <person name="Silar P."/>
            <person name="Natvig D.O."/>
            <person name="Lalanne C."/>
            <person name="Gautier V."/>
            <person name="Ament-Velasquez S.L."/>
            <person name="Kruys A."/>
            <person name="Hutchinson M.I."/>
            <person name="Powell A.J."/>
            <person name="Barry K."/>
            <person name="Miller A.N."/>
            <person name="Grigoriev I.V."/>
            <person name="Debuchy R."/>
            <person name="Gladieux P."/>
            <person name="Hiltunen Thoren M."/>
            <person name="Johannesson H."/>
        </authorList>
    </citation>
    <scope>NUCLEOTIDE SEQUENCE</scope>
    <source>
        <strain evidence="1">CBS 990.96</strain>
    </source>
</reference>
<evidence type="ECO:0000313" key="2">
    <source>
        <dbReference type="Proteomes" id="UP001301958"/>
    </source>
</evidence>
<gene>
    <name evidence="1" type="ORF">QBC38DRAFT_476481</name>
</gene>
<dbReference type="Pfam" id="PF08589">
    <property type="entry name" value="ATG43"/>
    <property type="match status" value="1"/>
</dbReference>
<evidence type="ECO:0008006" key="3">
    <source>
        <dbReference type="Google" id="ProtNLM"/>
    </source>
</evidence>
<accession>A0AAN7BQW9</accession>
<name>A0AAN7BQW9_9PEZI</name>
<organism evidence="1 2">
    <name type="scientific">Podospora fimiseda</name>
    <dbReference type="NCBI Taxonomy" id="252190"/>
    <lineage>
        <taxon>Eukaryota</taxon>
        <taxon>Fungi</taxon>
        <taxon>Dikarya</taxon>
        <taxon>Ascomycota</taxon>
        <taxon>Pezizomycotina</taxon>
        <taxon>Sordariomycetes</taxon>
        <taxon>Sordariomycetidae</taxon>
        <taxon>Sordariales</taxon>
        <taxon>Podosporaceae</taxon>
        <taxon>Podospora</taxon>
    </lineage>
</organism>
<sequence>MDTRIPTQIAETIQTAHINTAPSAAHDANPSTAADKKELLYPLEDVVDEIASETETETDEDEEYLYASHLKRRRLRRLRTQLPPMPDLRFEQSYLNSIKNADKWWKIALITIRDHMLMPFAQGILYNLFICGWQHWNRNARIHGSTVGARVRRWWYGVNNWPIPAEKKILKKQ</sequence>
<keyword evidence="2" id="KW-1185">Reference proteome</keyword>
<reference evidence="1" key="2">
    <citation type="submission" date="2023-05" db="EMBL/GenBank/DDBJ databases">
        <authorList>
            <consortium name="Lawrence Berkeley National Laboratory"/>
            <person name="Steindorff A."/>
            <person name="Hensen N."/>
            <person name="Bonometti L."/>
            <person name="Westerberg I."/>
            <person name="Brannstrom I.O."/>
            <person name="Guillou S."/>
            <person name="Cros-Aarteil S."/>
            <person name="Calhoun S."/>
            <person name="Haridas S."/>
            <person name="Kuo A."/>
            <person name="Mondo S."/>
            <person name="Pangilinan J."/>
            <person name="Riley R."/>
            <person name="Labutti K."/>
            <person name="Andreopoulos B."/>
            <person name="Lipzen A."/>
            <person name="Chen C."/>
            <person name="Yanf M."/>
            <person name="Daum C."/>
            <person name="Ng V."/>
            <person name="Clum A."/>
            <person name="Ohm R."/>
            <person name="Martin F."/>
            <person name="Silar P."/>
            <person name="Natvig D."/>
            <person name="Lalanne C."/>
            <person name="Gautier V."/>
            <person name="Ament-Velasquez S.L."/>
            <person name="Kruys A."/>
            <person name="Hutchinson M.I."/>
            <person name="Powell A.J."/>
            <person name="Barry K."/>
            <person name="Miller A.N."/>
            <person name="Grigoriev I.V."/>
            <person name="Debuchy R."/>
            <person name="Gladieux P."/>
            <person name="Thoren M.H."/>
            <person name="Johannesson H."/>
        </authorList>
    </citation>
    <scope>NUCLEOTIDE SEQUENCE</scope>
    <source>
        <strain evidence="1">CBS 990.96</strain>
    </source>
</reference>
<dbReference type="PANTHER" id="PTHR38699">
    <property type="entry name" value="CHROMOSOME 1, WHOLE GENOME SHOTGUN SEQUENCE"/>
    <property type="match status" value="1"/>
</dbReference>
<dbReference type="GO" id="GO:0140580">
    <property type="term" value="F:mitochondrion autophagosome adaptor activity"/>
    <property type="evidence" value="ECO:0007669"/>
    <property type="project" value="InterPro"/>
</dbReference>